<feature type="signal peptide" evidence="1">
    <location>
        <begin position="1"/>
        <end position="21"/>
    </location>
</feature>
<feature type="chain" id="PRO_5035863229" evidence="1">
    <location>
        <begin position="22"/>
        <end position="75"/>
    </location>
</feature>
<evidence type="ECO:0000313" key="3">
    <source>
        <dbReference type="Proteomes" id="UP000653454"/>
    </source>
</evidence>
<dbReference type="Proteomes" id="UP000653454">
    <property type="component" value="Unassembled WGS sequence"/>
</dbReference>
<evidence type="ECO:0000313" key="2">
    <source>
        <dbReference type="EMBL" id="CAG9138803.1"/>
    </source>
</evidence>
<organism evidence="2 3">
    <name type="scientific">Plutella xylostella</name>
    <name type="common">Diamondback moth</name>
    <name type="synonym">Plutella maculipennis</name>
    <dbReference type="NCBI Taxonomy" id="51655"/>
    <lineage>
        <taxon>Eukaryota</taxon>
        <taxon>Metazoa</taxon>
        <taxon>Ecdysozoa</taxon>
        <taxon>Arthropoda</taxon>
        <taxon>Hexapoda</taxon>
        <taxon>Insecta</taxon>
        <taxon>Pterygota</taxon>
        <taxon>Neoptera</taxon>
        <taxon>Endopterygota</taxon>
        <taxon>Lepidoptera</taxon>
        <taxon>Glossata</taxon>
        <taxon>Ditrysia</taxon>
        <taxon>Yponomeutoidea</taxon>
        <taxon>Plutellidae</taxon>
        <taxon>Plutella</taxon>
    </lineage>
</organism>
<protein>
    <submittedName>
        <fullName evidence="2">(diamondback moth) hypothetical protein</fullName>
    </submittedName>
</protein>
<evidence type="ECO:0000256" key="1">
    <source>
        <dbReference type="SAM" id="SignalP"/>
    </source>
</evidence>
<dbReference type="EMBL" id="CAJHNJ030001020">
    <property type="protein sequence ID" value="CAG9138803.1"/>
    <property type="molecule type" value="Genomic_DNA"/>
</dbReference>
<name>A0A8S4GC42_PLUXY</name>
<sequence length="75" mass="8479">MLTQYVCTVATLILISQNVFGSFVIPRIPFNPNQRCYLSKACHHSGGRYAPSTFWTGKTTILRLLRYAGIQLCIQ</sequence>
<keyword evidence="1" id="KW-0732">Signal</keyword>
<gene>
    <name evidence="2" type="ORF">PLXY2_LOCUS17056</name>
</gene>
<accession>A0A8S4GC42</accession>
<dbReference type="AlphaFoldDB" id="A0A8S4GC42"/>
<keyword evidence="3" id="KW-1185">Reference proteome</keyword>
<reference evidence="2" key="1">
    <citation type="submission" date="2020-11" db="EMBL/GenBank/DDBJ databases">
        <authorList>
            <person name="Whiteford S."/>
        </authorList>
    </citation>
    <scope>NUCLEOTIDE SEQUENCE</scope>
</reference>
<proteinExistence type="predicted"/>
<comment type="caution">
    <text evidence="2">The sequence shown here is derived from an EMBL/GenBank/DDBJ whole genome shotgun (WGS) entry which is preliminary data.</text>
</comment>